<keyword evidence="2" id="KW-0812">Transmembrane</keyword>
<dbReference type="AlphaFoldDB" id="A0A803YLX3"/>
<dbReference type="GeneTree" id="ENSGT00940000160001"/>
<evidence type="ECO:0000313" key="4">
    <source>
        <dbReference type="Proteomes" id="UP000001645"/>
    </source>
</evidence>
<proteinExistence type="predicted"/>
<evidence type="ECO:0000313" key="3">
    <source>
        <dbReference type="Ensembl" id="ENSMGAP00000032771.1"/>
    </source>
</evidence>
<feature type="transmembrane region" description="Helical" evidence="2">
    <location>
        <begin position="46"/>
        <end position="67"/>
    </location>
</feature>
<reference evidence="3" key="2">
    <citation type="submission" date="2025-08" db="UniProtKB">
        <authorList>
            <consortium name="Ensembl"/>
        </authorList>
    </citation>
    <scope>IDENTIFICATION</scope>
</reference>
<evidence type="ECO:0000256" key="1">
    <source>
        <dbReference type="SAM" id="MobiDB-lite"/>
    </source>
</evidence>
<feature type="compositionally biased region" description="Basic and acidic residues" evidence="1">
    <location>
        <begin position="237"/>
        <end position="251"/>
    </location>
</feature>
<protein>
    <submittedName>
        <fullName evidence="3">Uncharacterized protein</fullName>
    </submittedName>
</protein>
<accession>A0A803YLX3</accession>
<dbReference type="Ensembl" id="ENSMGAT00000031259.1">
    <property type="protein sequence ID" value="ENSMGAP00000032771.1"/>
    <property type="gene ID" value="ENSMGAG00000009757.3"/>
</dbReference>
<dbReference type="Proteomes" id="UP000001645">
    <property type="component" value="Chromosome 15"/>
</dbReference>
<evidence type="ECO:0000256" key="2">
    <source>
        <dbReference type="SAM" id="Phobius"/>
    </source>
</evidence>
<sequence length="295" mass="33282">MMLNSSIPYTEPERCHPPLLYVIYLMIFYVIVYIIFMCLMNINITCFFVLNVTFGIYTAGYMCVGFFSADFILVCGNDESSLLRGHFAIFLFSDVSDCSFAGKVDDVLDCFCLFHHCRNAHRHCSFLEIDEYITQARDKSYETMMRVGKRGLNLAANAAVTAAAKGQGVLSEKLRSFSMQDLTLIRDEDAVHLQSHESQLRPSGGSLLETIEDSASCYSSGEESGVAQRPNGTPSEIRTDPSDEDAGDKLPKRTQSLKAPKKMTKSEVSRCINCLQRRHQFLSFVRRLWLHILCV</sequence>
<keyword evidence="2" id="KW-0472">Membrane</keyword>
<reference evidence="3 4" key="1">
    <citation type="journal article" date="2010" name="PLoS Biol.">
        <title>Multi-platform next-generation sequencing of the domestic turkey (Meleagris gallopavo): genome assembly and analysis.</title>
        <authorList>
            <person name="Dalloul R.A."/>
            <person name="Long J.A."/>
            <person name="Zimin A.V."/>
            <person name="Aslam L."/>
            <person name="Beal K."/>
            <person name="Blomberg L.A."/>
            <person name="Bouffard P."/>
            <person name="Burt D.W."/>
            <person name="Crasta O."/>
            <person name="Crooijmans R.P."/>
            <person name="Cooper K."/>
            <person name="Coulombe R.A."/>
            <person name="De S."/>
            <person name="Delany M.E."/>
            <person name="Dodgson J.B."/>
            <person name="Dong J.J."/>
            <person name="Evans C."/>
            <person name="Frederickson K.M."/>
            <person name="Flicek P."/>
            <person name="Florea L."/>
            <person name="Folkerts O."/>
            <person name="Groenen M.A."/>
            <person name="Harkins T.T."/>
            <person name="Herrero J."/>
            <person name="Hoffmann S."/>
            <person name="Megens H.J."/>
            <person name="Jiang A."/>
            <person name="de Jong P."/>
            <person name="Kaiser P."/>
            <person name="Kim H."/>
            <person name="Kim K.W."/>
            <person name="Kim S."/>
            <person name="Langenberger D."/>
            <person name="Lee M.K."/>
            <person name="Lee T."/>
            <person name="Mane S."/>
            <person name="Marcais G."/>
            <person name="Marz M."/>
            <person name="McElroy A.P."/>
            <person name="Modise T."/>
            <person name="Nefedov M."/>
            <person name="Notredame C."/>
            <person name="Paton I.R."/>
            <person name="Payne W.S."/>
            <person name="Pertea G."/>
            <person name="Prickett D."/>
            <person name="Puiu D."/>
            <person name="Qioa D."/>
            <person name="Raineri E."/>
            <person name="Ruffier M."/>
            <person name="Salzberg S.L."/>
            <person name="Schatz M.C."/>
            <person name="Scheuring C."/>
            <person name="Schmidt C.J."/>
            <person name="Schroeder S."/>
            <person name="Searle S.M."/>
            <person name="Smith E.J."/>
            <person name="Smith J."/>
            <person name="Sonstegard T.S."/>
            <person name="Stadler P.F."/>
            <person name="Tafer H."/>
            <person name="Tu Z.J."/>
            <person name="Van Tassell C.P."/>
            <person name="Vilella A.J."/>
            <person name="Williams K.P."/>
            <person name="Yorke J.A."/>
            <person name="Zhang L."/>
            <person name="Zhang H.B."/>
            <person name="Zhang X."/>
            <person name="Zhang Y."/>
            <person name="Reed K.M."/>
        </authorList>
    </citation>
    <scope>NUCLEOTIDE SEQUENCE [LARGE SCALE GENOMIC DNA]</scope>
</reference>
<feature type="region of interest" description="Disordered" evidence="1">
    <location>
        <begin position="219"/>
        <end position="262"/>
    </location>
</feature>
<organism evidence="3 4">
    <name type="scientific">Meleagris gallopavo</name>
    <name type="common">Wild turkey</name>
    <dbReference type="NCBI Taxonomy" id="9103"/>
    <lineage>
        <taxon>Eukaryota</taxon>
        <taxon>Metazoa</taxon>
        <taxon>Chordata</taxon>
        <taxon>Craniata</taxon>
        <taxon>Vertebrata</taxon>
        <taxon>Euteleostomi</taxon>
        <taxon>Archelosauria</taxon>
        <taxon>Archosauria</taxon>
        <taxon>Dinosauria</taxon>
        <taxon>Saurischia</taxon>
        <taxon>Theropoda</taxon>
        <taxon>Coelurosauria</taxon>
        <taxon>Aves</taxon>
        <taxon>Neognathae</taxon>
        <taxon>Galloanserae</taxon>
        <taxon>Galliformes</taxon>
        <taxon>Phasianidae</taxon>
        <taxon>Meleagridinae</taxon>
        <taxon>Meleagris</taxon>
    </lineage>
</organism>
<gene>
    <name evidence="3" type="primary">REEP2</name>
</gene>
<dbReference type="Bgee" id="ENSMGAG00000009757">
    <property type="expression patterns" value="Expressed in brain and 16 other cell types or tissues"/>
</dbReference>
<dbReference type="InParanoid" id="A0A803YLX3"/>
<reference evidence="3" key="3">
    <citation type="submission" date="2025-09" db="UniProtKB">
        <authorList>
            <consortium name="Ensembl"/>
        </authorList>
    </citation>
    <scope>IDENTIFICATION</scope>
</reference>
<keyword evidence="4" id="KW-1185">Reference proteome</keyword>
<name>A0A803YLX3_MELGA</name>
<keyword evidence="2" id="KW-1133">Transmembrane helix</keyword>
<feature type="transmembrane region" description="Helical" evidence="2">
    <location>
        <begin position="20"/>
        <end position="39"/>
    </location>
</feature>